<dbReference type="GO" id="GO:0044781">
    <property type="term" value="P:bacterial-type flagellum organization"/>
    <property type="evidence" value="ECO:0007669"/>
    <property type="project" value="UniProtKB-KW"/>
</dbReference>
<keyword evidence="3 4" id="KW-0694">RNA-binding</keyword>
<name>A0A517SAL1_9PLAN</name>
<evidence type="ECO:0000313" key="5">
    <source>
        <dbReference type="EMBL" id="QDT53153.1"/>
    </source>
</evidence>
<comment type="function">
    <text evidence="4">A translational regulator that binds mRNA to regulate translation initiation and/or mRNA stability. Usually binds in the 5'-UTR at or near the Shine-Dalgarno sequence preventing ribosome-binding, thus repressing translation. Its main target seems to be the major flagellin gene, while its function is anatagonized by FliW.</text>
</comment>
<reference evidence="5 6" key="1">
    <citation type="submission" date="2019-02" db="EMBL/GenBank/DDBJ databases">
        <title>Deep-cultivation of Planctomycetes and their phenomic and genomic characterization uncovers novel biology.</title>
        <authorList>
            <person name="Wiegand S."/>
            <person name="Jogler M."/>
            <person name="Boedeker C."/>
            <person name="Pinto D."/>
            <person name="Vollmers J."/>
            <person name="Rivas-Marin E."/>
            <person name="Kohn T."/>
            <person name="Peeters S.H."/>
            <person name="Heuer A."/>
            <person name="Rast P."/>
            <person name="Oberbeckmann S."/>
            <person name="Bunk B."/>
            <person name="Jeske O."/>
            <person name="Meyerdierks A."/>
            <person name="Storesund J.E."/>
            <person name="Kallscheuer N."/>
            <person name="Luecker S."/>
            <person name="Lage O.M."/>
            <person name="Pohl T."/>
            <person name="Merkel B.J."/>
            <person name="Hornburger P."/>
            <person name="Mueller R.-W."/>
            <person name="Bruemmer F."/>
            <person name="Labrenz M."/>
            <person name="Spormann A.M."/>
            <person name="Op den Camp H."/>
            <person name="Overmann J."/>
            <person name="Amann R."/>
            <person name="Jetten M.S.M."/>
            <person name="Mascher T."/>
            <person name="Medema M.H."/>
            <person name="Devos D.P."/>
            <person name="Kaster A.-K."/>
            <person name="Ovreas L."/>
            <person name="Rohde M."/>
            <person name="Galperin M.Y."/>
            <person name="Jogler C."/>
        </authorList>
    </citation>
    <scope>NUCLEOTIDE SEQUENCE [LARGE SCALE GENOMIC DNA]</scope>
    <source>
        <strain evidence="5 6">Pan44</strain>
    </source>
</reference>
<evidence type="ECO:0000313" key="6">
    <source>
        <dbReference type="Proteomes" id="UP000315700"/>
    </source>
</evidence>
<proteinExistence type="inferred from homology"/>
<dbReference type="InParanoid" id="A0A517SAL1"/>
<evidence type="ECO:0000256" key="1">
    <source>
        <dbReference type="ARBA" id="ARBA00022490"/>
    </source>
</evidence>
<organism evidence="5 6">
    <name type="scientific">Caulifigura coniformis</name>
    <dbReference type="NCBI Taxonomy" id="2527983"/>
    <lineage>
        <taxon>Bacteria</taxon>
        <taxon>Pseudomonadati</taxon>
        <taxon>Planctomycetota</taxon>
        <taxon>Planctomycetia</taxon>
        <taxon>Planctomycetales</taxon>
        <taxon>Planctomycetaceae</taxon>
        <taxon>Caulifigura</taxon>
    </lineage>
</organism>
<comment type="similarity">
    <text evidence="4">Belongs to the CsrA/RsmA family.</text>
</comment>
<keyword evidence="1 4" id="KW-0963">Cytoplasm</keyword>
<dbReference type="GO" id="GO:0006402">
    <property type="term" value="P:mRNA catabolic process"/>
    <property type="evidence" value="ECO:0007669"/>
    <property type="project" value="InterPro"/>
</dbReference>
<dbReference type="GO" id="GO:0005829">
    <property type="term" value="C:cytosol"/>
    <property type="evidence" value="ECO:0007669"/>
    <property type="project" value="TreeGrafter"/>
</dbReference>
<dbReference type="RefSeq" id="WP_145028126.1">
    <property type="nucleotide sequence ID" value="NZ_CP036271.1"/>
</dbReference>
<keyword evidence="4" id="KW-1005">Bacterial flagellum biogenesis</keyword>
<dbReference type="PANTHER" id="PTHR34984:SF1">
    <property type="entry name" value="CARBON STORAGE REGULATOR"/>
    <property type="match status" value="1"/>
</dbReference>
<sequence>MLVLGRKVEEAILLDGGRIRISILEVHGGRVKLGIEAPREVNVQREGAGFHERVPACSTFDRG</sequence>
<gene>
    <name evidence="4" type="primary">csrA</name>
    <name evidence="5" type="ORF">Pan44_11680</name>
</gene>
<dbReference type="Pfam" id="PF02599">
    <property type="entry name" value="CsrA"/>
    <property type="match status" value="1"/>
</dbReference>
<dbReference type="Gene3D" id="2.60.40.4380">
    <property type="entry name" value="Translational regulator CsrA"/>
    <property type="match status" value="1"/>
</dbReference>
<dbReference type="EMBL" id="CP036271">
    <property type="protein sequence ID" value="QDT53153.1"/>
    <property type="molecule type" value="Genomic_DNA"/>
</dbReference>
<dbReference type="KEGG" id="ccos:Pan44_11680"/>
<dbReference type="GO" id="GO:0006109">
    <property type="term" value="P:regulation of carbohydrate metabolic process"/>
    <property type="evidence" value="ECO:0007669"/>
    <property type="project" value="InterPro"/>
</dbReference>
<keyword evidence="2 4" id="KW-0810">Translation regulation</keyword>
<evidence type="ECO:0000256" key="2">
    <source>
        <dbReference type="ARBA" id="ARBA00022845"/>
    </source>
</evidence>
<dbReference type="InterPro" id="IPR036107">
    <property type="entry name" value="CsrA_sf"/>
</dbReference>
<dbReference type="OrthoDB" id="289081at2"/>
<protein>
    <recommendedName>
        <fullName evidence="4">Translational regulator CsrA</fullName>
    </recommendedName>
</protein>
<keyword evidence="6" id="KW-1185">Reference proteome</keyword>
<dbReference type="InterPro" id="IPR003751">
    <property type="entry name" value="CsrA"/>
</dbReference>
<dbReference type="GO" id="GO:0045947">
    <property type="term" value="P:negative regulation of translational initiation"/>
    <property type="evidence" value="ECO:0007669"/>
    <property type="project" value="UniProtKB-UniRule"/>
</dbReference>
<accession>A0A517SAL1</accession>
<keyword evidence="4" id="KW-0678">Repressor</keyword>
<dbReference type="HAMAP" id="MF_00167">
    <property type="entry name" value="CsrA"/>
    <property type="match status" value="1"/>
</dbReference>
<comment type="subunit">
    <text evidence="4">Homodimer; the beta-strands of each monomer intercalate to form a hydrophobic core, while the alpha-helices form wings that extend away from the core.</text>
</comment>
<dbReference type="AlphaFoldDB" id="A0A517SAL1"/>
<dbReference type="Proteomes" id="UP000315700">
    <property type="component" value="Chromosome"/>
</dbReference>
<evidence type="ECO:0000256" key="4">
    <source>
        <dbReference type="HAMAP-Rule" id="MF_00167"/>
    </source>
</evidence>
<dbReference type="GO" id="GO:1902208">
    <property type="term" value="P:regulation of bacterial-type flagellum assembly"/>
    <property type="evidence" value="ECO:0007669"/>
    <property type="project" value="UniProtKB-UniRule"/>
</dbReference>
<evidence type="ECO:0000256" key="3">
    <source>
        <dbReference type="ARBA" id="ARBA00022884"/>
    </source>
</evidence>
<dbReference type="PANTHER" id="PTHR34984">
    <property type="entry name" value="CARBON STORAGE REGULATOR"/>
    <property type="match status" value="1"/>
</dbReference>
<dbReference type="SUPFAM" id="SSF117130">
    <property type="entry name" value="CsrA-like"/>
    <property type="match status" value="1"/>
</dbReference>
<comment type="subcellular location">
    <subcellularLocation>
        <location evidence="4">Cytoplasm</location>
    </subcellularLocation>
</comment>
<dbReference type="GO" id="GO:0048027">
    <property type="term" value="F:mRNA 5'-UTR binding"/>
    <property type="evidence" value="ECO:0007669"/>
    <property type="project" value="UniProtKB-UniRule"/>
</dbReference>